<evidence type="ECO:0000256" key="8">
    <source>
        <dbReference type="ARBA" id="ARBA00022840"/>
    </source>
</evidence>
<accession>A0ABY6MM76</accession>
<dbReference type="HAMAP" id="MF_00165">
    <property type="entry name" value="Thymidylate_kinase"/>
    <property type="match status" value="1"/>
</dbReference>
<keyword evidence="8 11" id="KW-0067">ATP-binding</keyword>
<keyword evidence="7 11" id="KW-0418">Kinase</keyword>
<name>A0ABY6MM76_9BURK</name>
<feature type="domain" description="Thymidylate kinase-like" evidence="12">
    <location>
        <begin position="8"/>
        <end position="192"/>
    </location>
</feature>
<dbReference type="InterPro" id="IPR018094">
    <property type="entry name" value="Thymidylate_kinase"/>
</dbReference>
<dbReference type="InterPro" id="IPR027417">
    <property type="entry name" value="P-loop_NTPase"/>
</dbReference>
<dbReference type="PANTHER" id="PTHR10344">
    <property type="entry name" value="THYMIDYLATE KINASE"/>
    <property type="match status" value="1"/>
</dbReference>
<evidence type="ECO:0000256" key="4">
    <source>
        <dbReference type="ARBA" id="ARBA00022679"/>
    </source>
</evidence>
<dbReference type="Gene3D" id="3.40.50.300">
    <property type="entry name" value="P-loop containing nucleotide triphosphate hydrolases"/>
    <property type="match status" value="1"/>
</dbReference>
<dbReference type="PANTHER" id="PTHR10344:SF4">
    <property type="entry name" value="UMP-CMP KINASE 2, MITOCHONDRIAL"/>
    <property type="match status" value="1"/>
</dbReference>
<dbReference type="NCBIfam" id="TIGR00041">
    <property type="entry name" value="DTMP_kinase"/>
    <property type="match status" value="1"/>
</dbReference>
<sequence>MSGLFITFEGIDGAGKSTHLASVADRLRRAGRDVVQTREPGGTALAESLRELLLQRPMDPLTEALLVFAARRDHLREVIVPALQSGRTVLCDRFTDATFAYQGAGRGFDLGVLAQLERWVQEGRQPDLTVWFRVPPEVAARRLAEARAPDRFEQQPLEFFQRVDAGYARRAEADPGRFVIIDGQGEREEVAARLAEALEARGL</sequence>
<proteinExistence type="inferred from homology"/>
<keyword evidence="6 11" id="KW-0547">Nucleotide-binding</keyword>
<evidence type="ECO:0000313" key="14">
    <source>
        <dbReference type="Proteomes" id="UP001163266"/>
    </source>
</evidence>
<gene>
    <name evidence="11 13" type="primary">tmk</name>
    <name evidence="13" type="ORF">OMP39_07830</name>
</gene>
<evidence type="ECO:0000256" key="2">
    <source>
        <dbReference type="ARBA" id="ARBA00012980"/>
    </source>
</evidence>
<dbReference type="InterPro" id="IPR039430">
    <property type="entry name" value="Thymidylate_kin-like_dom"/>
</dbReference>
<evidence type="ECO:0000256" key="3">
    <source>
        <dbReference type="ARBA" id="ARBA00017144"/>
    </source>
</evidence>
<evidence type="ECO:0000313" key="13">
    <source>
        <dbReference type="EMBL" id="UZD53618.1"/>
    </source>
</evidence>
<organism evidence="13 14">
    <name type="scientific">Caldimonas aquatica</name>
    <dbReference type="NCBI Taxonomy" id="376175"/>
    <lineage>
        <taxon>Bacteria</taxon>
        <taxon>Pseudomonadati</taxon>
        <taxon>Pseudomonadota</taxon>
        <taxon>Betaproteobacteria</taxon>
        <taxon>Burkholderiales</taxon>
        <taxon>Sphaerotilaceae</taxon>
        <taxon>Caldimonas</taxon>
    </lineage>
</organism>
<dbReference type="RefSeq" id="WP_264891201.1">
    <property type="nucleotide sequence ID" value="NZ_CP110257.1"/>
</dbReference>
<dbReference type="EMBL" id="CP110257">
    <property type="protein sequence ID" value="UZD53618.1"/>
    <property type="molecule type" value="Genomic_DNA"/>
</dbReference>
<evidence type="ECO:0000256" key="11">
    <source>
        <dbReference type="HAMAP-Rule" id="MF_00165"/>
    </source>
</evidence>
<protein>
    <recommendedName>
        <fullName evidence="3 11">Thymidylate kinase</fullName>
        <ecNumber evidence="2 11">2.7.4.9</ecNumber>
    </recommendedName>
    <alternativeName>
        <fullName evidence="9 11">dTMP kinase</fullName>
    </alternativeName>
</protein>
<dbReference type="GO" id="GO:0004798">
    <property type="term" value="F:dTMP kinase activity"/>
    <property type="evidence" value="ECO:0007669"/>
    <property type="project" value="UniProtKB-EC"/>
</dbReference>
<dbReference type="Proteomes" id="UP001163266">
    <property type="component" value="Chromosome"/>
</dbReference>
<dbReference type="Pfam" id="PF02223">
    <property type="entry name" value="Thymidylate_kin"/>
    <property type="match status" value="1"/>
</dbReference>
<evidence type="ECO:0000256" key="7">
    <source>
        <dbReference type="ARBA" id="ARBA00022777"/>
    </source>
</evidence>
<keyword evidence="4 11" id="KW-0808">Transferase</keyword>
<feature type="binding site" evidence="11">
    <location>
        <begin position="10"/>
        <end position="17"/>
    </location>
    <ligand>
        <name>ATP</name>
        <dbReference type="ChEBI" id="CHEBI:30616"/>
    </ligand>
</feature>
<comment type="function">
    <text evidence="11">Phosphorylation of dTMP to form dTDP in both de novo and salvage pathways of dTTP synthesis.</text>
</comment>
<comment type="catalytic activity">
    <reaction evidence="10 11">
        <text>dTMP + ATP = dTDP + ADP</text>
        <dbReference type="Rhea" id="RHEA:13517"/>
        <dbReference type="ChEBI" id="CHEBI:30616"/>
        <dbReference type="ChEBI" id="CHEBI:58369"/>
        <dbReference type="ChEBI" id="CHEBI:63528"/>
        <dbReference type="ChEBI" id="CHEBI:456216"/>
        <dbReference type="EC" id="2.7.4.9"/>
    </reaction>
</comment>
<dbReference type="EC" id="2.7.4.9" evidence="2 11"/>
<dbReference type="CDD" id="cd01672">
    <property type="entry name" value="TMPK"/>
    <property type="match status" value="1"/>
</dbReference>
<evidence type="ECO:0000256" key="1">
    <source>
        <dbReference type="ARBA" id="ARBA00009776"/>
    </source>
</evidence>
<reference evidence="13" key="1">
    <citation type="submission" date="2022-10" db="EMBL/GenBank/DDBJ databases">
        <title>Complete genome sequence of Schlegelella aquatica LMG 23380.</title>
        <authorList>
            <person name="Musilova J."/>
            <person name="Kourilova X."/>
            <person name="Bezdicek M."/>
            <person name="Hermankova K."/>
            <person name="Obruca S."/>
            <person name="Sedlar K."/>
        </authorList>
    </citation>
    <scope>NUCLEOTIDE SEQUENCE</scope>
    <source>
        <strain evidence="13">LMG 23380</strain>
    </source>
</reference>
<dbReference type="SUPFAM" id="SSF52540">
    <property type="entry name" value="P-loop containing nucleoside triphosphate hydrolases"/>
    <property type="match status" value="1"/>
</dbReference>
<keyword evidence="5 11" id="KW-0545">Nucleotide biosynthesis</keyword>
<evidence type="ECO:0000256" key="5">
    <source>
        <dbReference type="ARBA" id="ARBA00022727"/>
    </source>
</evidence>
<evidence type="ECO:0000259" key="12">
    <source>
        <dbReference type="Pfam" id="PF02223"/>
    </source>
</evidence>
<evidence type="ECO:0000256" key="10">
    <source>
        <dbReference type="ARBA" id="ARBA00048743"/>
    </source>
</evidence>
<evidence type="ECO:0000256" key="9">
    <source>
        <dbReference type="ARBA" id="ARBA00029962"/>
    </source>
</evidence>
<evidence type="ECO:0000256" key="6">
    <source>
        <dbReference type="ARBA" id="ARBA00022741"/>
    </source>
</evidence>
<comment type="similarity">
    <text evidence="1 11">Belongs to the thymidylate kinase family.</text>
</comment>
<keyword evidence="14" id="KW-1185">Reference proteome</keyword>